<evidence type="ECO:0000256" key="4">
    <source>
        <dbReference type="ARBA" id="ARBA00022989"/>
    </source>
</evidence>
<evidence type="ECO:0000256" key="2">
    <source>
        <dbReference type="ARBA" id="ARBA00022475"/>
    </source>
</evidence>
<protein>
    <submittedName>
        <fullName evidence="9">Uncharacterized protein involved in exopolysaccharide biosynthesis</fullName>
    </submittedName>
</protein>
<evidence type="ECO:0000256" key="3">
    <source>
        <dbReference type="ARBA" id="ARBA00022692"/>
    </source>
</evidence>
<dbReference type="Proteomes" id="UP001565471">
    <property type="component" value="Unassembled WGS sequence"/>
</dbReference>
<feature type="transmembrane region" description="Helical" evidence="7">
    <location>
        <begin position="40"/>
        <end position="60"/>
    </location>
</feature>
<keyword evidence="5 7" id="KW-0472">Membrane</keyword>
<feature type="domain" description="Polysaccharide chain length determinant N-terminal" evidence="8">
    <location>
        <begin position="33"/>
        <end position="108"/>
    </location>
</feature>
<keyword evidence="6" id="KW-0175">Coiled coil</keyword>
<keyword evidence="4 7" id="KW-1133">Transmembrane helix</keyword>
<keyword evidence="3 7" id="KW-0812">Transmembrane</keyword>
<name>A0ABV4FHF0_BRAEL</name>
<dbReference type="PANTHER" id="PTHR32309:SF13">
    <property type="entry name" value="FERRIC ENTEROBACTIN TRANSPORT PROTEIN FEPE"/>
    <property type="match status" value="1"/>
</dbReference>
<evidence type="ECO:0000259" key="8">
    <source>
        <dbReference type="Pfam" id="PF02706"/>
    </source>
</evidence>
<accession>A0ABV4FHF0</accession>
<dbReference type="Pfam" id="PF02706">
    <property type="entry name" value="Wzz"/>
    <property type="match status" value="1"/>
</dbReference>
<comment type="caution">
    <text evidence="9">The sequence shown here is derived from an EMBL/GenBank/DDBJ whole genome shotgun (WGS) entry which is preliminary data.</text>
</comment>
<feature type="coiled-coil region" evidence="6">
    <location>
        <begin position="211"/>
        <end position="279"/>
    </location>
</feature>
<evidence type="ECO:0000256" key="6">
    <source>
        <dbReference type="SAM" id="Coils"/>
    </source>
</evidence>
<dbReference type="InterPro" id="IPR003856">
    <property type="entry name" value="LPS_length_determ_N"/>
</dbReference>
<evidence type="ECO:0000256" key="5">
    <source>
        <dbReference type="ARBA" id="ARBA00023136"/>
    </source>
</evidence>
<dbReference type="PANTHER" id="PTHR32309">
    <property type="entry name" value="TYROSINE-PROTEIN KINASE"/>
    <property type="match status" value="1"/>
</dbReference>
<dbReference type="RefSeq" id="WP_245376325.1">
    <property type="nucleotide sequence ID" value="NZ_JAGIOM010000001.1"/>
</dbReference>
<gene>
    <name evidence="9" type="ORF">ABIF29_009450</name>
</gene>
<sequence length="390" mass="41899">MLQTHRTDNSAPQDTMPPEFGSPAEFVAEGLAFLRRRLSIILLTCLLMFGAGLLYLVVAVPTFTATAQLIVDAKTASSNDTASATTAVDSQVAILRSESVARAAIAKLGLAGDREFSGGALHHLSRSTSRLLGWSRQDTDVVTRDAMEAFARKLSVKRAGLTYIVDLAFSSADPDRAAQVLDTIVETYITTQMDAKYKWGLQNEKWVKERVNELSSQASAAKKAVADYNRARNGIAAPANSAEANPPSSQSTATAQDELRELEATADAATRTYDNFLRMLRYMDAMQQQSAPVFEARLLTGVSHPYTASSPNARLILGSAILGGLLLGIGIGLLRDRSDRERAPARRSAATAPGGTAVVQGLKASGVKPHFDGSFKVEKQHTYKEANPDL</sequence>
<dbReference type="EMBL" id="JBGBZA010000002">
    <property type="protein sequence ID" value="MEY9322651.1"/>
    <property type="molecule type" value="Genomic_DNA"/>
</dbReference>
<reference evidence="9 10" key="1">
    <citation type="submission" date="2024-07" db="EMBL/GenBank/DDBJ databases">
        <title>Genomic Encyclopedia of Type Strains, Phase V (KMG-V): Genome sequencing to study the core and pangenomes of soil and plant-associated prokaryotes.</title>
        <authorList>
            <person name="Whitman W."/>
        </authorList>
    </citation>
    <scope>NUCLEOTIDE SEQUENCE [LARGE SCALE GENOMIC DNA]</scope>
    <source>
        <strain evidence="9 10">USDA 415</strain>
    </source>
</reference>
<evidence type="ECO:0000256" key="1">
    <source>
        <dbReference type="ARBA" id="ARBA00004651"/>
    </source>
</evidence>
<keyword evidence="10" id="KW-1185">Reference proteome</keyword>
<evidence type="ECO:0000313" key="9">
    <source>
        <dbReference type="EMBL" id="MEY9322651.1"/>
    </source>
</evidence>
<feature type="transmembrane region" description="Helical" evidence="7">
    <location>
        <begin position="315"/>
        <end position="334"/>
    </location>
</feature>
<keyword evidence="2" id="KW-1003">Cell membrane</keyword>
<proteinExistence type="predicted"/>
<evidence type="ECO:0000313" key="10">
    <source>
        <dbReference type="Proteomes" id="UP001565471"/>
    </source>
</evidence>
<organism evidence="9 10">
    <name type="scientific">Bradyrhizobium elkanii</name>
    <dbReference type="NCBI Taxonomy" id="29448"/>
    <lineage>
        <taxon>Bacteria</taxon>
        <taxon>Pseudomonadati</taxon>
        <taxon>Pseudomonadota</taxon>
        <taxon>Alphaproteobacteria</taxon>
        <taxon>Hyphomicrobiales</taxon>
        <taxon>Nitrobacteraceae</taxon>
        <taxon>Bradyrhizobium</taxon>
    </lineage>
</organism>
<evidence type="ECO:0000256" key="7">
    <source>
        <dbReference type="SAM" id="Phobius"/>
    </source>
</evidence>
<dbReference type="InterPro" id="IPR050445">
    <property type="entry name" value="Bact_polysacc_biosynth/exp"/>
</dbReference>
<comment type="subcellular location">
    <subcellularLocation>
        <location evidence="1">Cell membrane</location>
        <topology evidence="1">Multi-pass membrane protein</topology>
    </subcellularLocation>
</comment>